<sequence>MAAPVVCQVATRLGASRLPTRHRPAVLLRGFSGWEFGVGLEKLPLRVTWRSPVGLAELPGHCRLTPFGQTVLGRHPSATLDTRLVQKAVQCFSTCADSSNSPFHDDFETKDGWLRTTDAQSVENQSPEHSEPSYSLRKLTNMVKGSLRGSSSLRDAWKLFNRMEVIRSGVADERLYTIMLKACDTSDEVRHLVRRMRSNGFSPDAFCYNALMRSLTLEGKPAEARQVLEEMQAAGVQADSKTQRALYMPSELAAKINHERLKQLLHRREVSKAWMLLSQLEKVGVADEPLYTVMLKACDHSAEVRSLKQRMQTNGISPKVLVYNALMRSLTLEGRAAEAGEVLKEMQAAGVEADEDTQRALVMPSEVAGTINYERLKQLLQRREISKAWKLFSHLEKAGAADEPLYATMLKACDNSAEVLKLKERMQTYGISPNVLVYNALMESLMLEGRAAEAKQVLEELQAAGLEADEDTERALGMTSAVVSRESRRKLRRLIRQGEVNKAWREFDKILRRGGADKRHFYVMLKGCDNCREVRFLFRRMRSKGFSPDAFCYNALLRSLMLEGKPAEAGQVLEEMQAAGVEADGYTKNVLGMTSELAAKINQGRLKQLLQRREISKAWMLFNQLERDGAADEHLYTMMLKACDNSTQVLKLKQRMQTNGISQCVMVYNALMRSLMLEGRAAEAGEVLKEMQAAGVEADEDTRRALGMTSEVVSKQNSTALNMLIHQGEIGKAWRHFDQILRVGSASIFQYNIMMKACRDSTQAKELIQKMRSDGISCDANSYLNLIKILMRESRAAEARQVLKEMQARGVKPDFKIQRALSMPSEVVKRINTTKLRALVRKGEYGNAWREFGAIMRGGSADTFHFVTMLKACDNSAEVLKLKERMQTNGISPNVMVYNALMRSLTLEGKPAEARQVLEEMQAAGVEADEDTQRALQMPSKVVVTNNNYRLNGLLQRREISKAWKLFSQLERDGAADEHLYTMMLKACDNSTQVLKLKQRMQTYGISPNVMVYNALMRSLTLKGRAAEAKQVLEEMQAAGVEADEDTQRALVMPSKRIIKVVNKVDDSS</sequence>
<feature type="repeat" description="PPR" evidence="2">
    <location>
        <begin position="319"/>
        <end position="353"/>
    </location>
</feature>
<feature type="repeat" description="PPR" evidence="2">
    <location>
        <begin position="664"/>
        <end position="698"/>
    </location>
</feature>
<proteinExistence type="predicted"/>
<dbReference type="InterPro" id="IPR002885">
    <property type="entry name" value="PPR_rpt"/>
</dbReference>
<dbReference type="InterPro" id="IPR011990">
    <property type="entry name" value="TPR-like_helical_dom_sf"/>
</dbReference>
<dbReference type="Pfam" id="PF12854">
    <property type="entry name" value="PPR_1"/>
    <property type="match status" value="1"/>
</dbReference>
<evidence type="ECO:0000256" key="1">
    <source>
        <dbReference type="ARBA" id="ARBA00022737"/>
    </source>
</evidence>
<evidence type="ECO:0000313" key="3">
    <source>
        <dbReference type="EMBL" id="KAK3262563.1"/>
    </source>
</evidence>
<accession>A0AAE0KVR5</accession>
<dbReference type="Pfam" id="PF13812">
    <property type="entry name" value="PPR_3"/>
    <property type="match status" value="6"/>
</dbReference>
<dbReference type="NCBIfam" id="TIGR00756">
    <property type="entry name" value="PPR"/>
    <property type="match status" value="8"/>
</dbReference>
<dbReference type="Proteomes" id="UP001190700">
    <property type="component" value="Unassembled WGS sequence"/>
</dbReference>
<feature type="repeat" description="PPR" evidence="2">
    <location>
        <begin position="1009"/>
        <end position="1043"/>
    </location>
</feature>
<gene>
    <name evidence="3" type="ORF">CYMTET_28588</name>
</gene>
<feature type="repeat" description="PPR" evidence="2">
    <location>
        <begin position="779"/>
        <end position="813"/>
    </location>
</feature>
<dbReference type="EMBL" id="LGRX02016106">
    <property type="protein sequence ID" value="KAK3262563.1"/>
    <property type="molecule type" value="Genomic_DNA"/>
</dbReference>
<evidence type="ECO:0008006" key="5">
    <source>
        <dbReference type="Google" id="ProtNLM"/>
    </source>
</evidence>
<keyword evidence="1" id="KW-0677">Repeat</keyword>
<dbReference type="Gene3D" id="1.25.40.10">
    <property type="entry name" value="Tetratricopeptide repeat domain"/>
    <property type="match status" value="8"/>
</dbReference>
<comment type="caution">
    <text evidence="3">The sequence shown here is derived from an EMBL/GenBank/DDBJ whole genome shotgun (WGS) entry which is preliminary data.</text>
</comment>
<evidence type="ECO:0000313" key="4">
    <source>
        <dbReference type="Proteomes" id="UP001190700"/>
    </source>
</evidence>
<dbReference type="PANTHER" id="PTHR47933:SF11">
    <property type="entry name" value="PENTATRICOPEPTIDE REPEAT-CONTAINING PROTEIN 2"/>
    <property type="match status" value="1"/>
</dbReference>
<name>A0AAE0KVR5_9CHLO</name>
<keyword evidence="4" id="KW-1185">Reference proteome</keyword>
<dbReference type="InterPro" id="IPR051240">
    <property type="entry name" value="Mito_RNA-Proc/Resp"/>
</dbReference>
<evidence type="ECO:0000256" key="2">
    <source>
        <dbReference type="PROSITE-ProRule" id="PRU00708"/>
    </source>
</evidence>
<dbReference type="Pfam" id="PF01535">
    <property type="entry name" value="PPR"/>
    <property type="match status" value="1"/>
</dbReference>
<feature type="repeat" description="PPR" evidence="2">
    <location>
        <begin position="549"/>
        <end position="583"/>
    </location>
</feature>
<feature type="repeat" description="PPR" evidence="2">
    <location>
        <begin position="204"/>
        <end position="238"/>
    </location>
</feature>
<dbReference type="PROSITE" id="PS51375">
    <property type="entry name" value="PPR"/>
    <property type="match status" value="8"/>
</dbReference>
<dbReference type="GO" id="GO:0003729">
    <property type="term" value="F:mRNA binding"/>
    <property type="evidence" value="ECO:0007669"/>
    <property type="project" value="TreeGrafter"/>
</dbReference>
<reference evidence="3 4" key="1">
    <citation type="journal article" date="2015" name="Genome Biol. Evol.">
        <title>Comparative Genomics of a Bacterivorous Green Alga Reveals Evolutionary Causalities and Consequences of Phago-Mixotrophic Mode of Nutrition.</title>
        <authorList>
            <person name="Burns J.A."/>
            <person name="Paasch A."/>
            <person name="Narechania A."/>
            <person name="Kim E."/>
        </authorList>
    </citation>
    <scope>NUCLEOTIDE SEQUENCE [LARGE SCALE GENOMIC DNA]</scope>
    <source>
        <strain evidence="3 4">PLY_AMNH</strain>
    </source>
</reference>
<protein>
    <recommendedName>
        <fullName evidence="5">Pentacotripeptide-repeat region of PRORP domain-containing protein</fullName>
    </recommendedName>
</protein>
<feature type="repeat" description="PPR" evidence="2">
    <location>
        <begin position="434"/>
        <end position="468"/>
    </location>
</feature>
<dbReference type="PANTHER" id="PTHR47933">
    <property type="entry name" value="PENTATRICOPEPTIDE REPEAT-CONTAINING PROTEIN 1, MITOCHONDRIAL"/>
    <property type="match status" value="1"/>
</dbReference>
<organism evidence="3 4">
    <name type="scientific">Cymbomonas tetramitiformis</name>
    <dbReference type="NCBI Taxonomy" id="36881"/>
    <lineage>
        <taxon>Eukaryota</taxon>
        <taxon>Viridiplantae</taxon>
        <taxon>Chlorophyta</taxon>
        <taxon>Pyramimonadophyceae</taxon>
        <taxon>Pyramimonadales</taxon>
        <taxon>Pyramimonadaceae</taxon>
        <taxon>Cymbomonas</taxon>
    </lineage>
</organism>
<dbReference type="AlphaFoldDB" id="A0AAE0KVR5"/>
<feature type="repeat" description="PPR" evidence="2">
    <location>
        <begin position="894"/>
        <end position="928"/>
    </location>
</feature>